<comment type="catalytic activity">
    <reaction evidence="1">
        <text>ATP + protein L-histidine = ADP + protein N-phospho-L-histidine.</text>
        <dbReference type="EC" id="2.7.13.3"/>
    </reaction>
</comment>
<reference evidence="6 7" key="1">
    <citation type="submission" date="2021-05" db="EMBL/GenBank/DDBJ databases">
        <title>A Polyphasic approach of four new species of the genus Ohtaekwangia: Ohtaekwangia histidinii sp. nov., Ohtaekwangia cretensis sp. nov., Ohtaekwangia indiensis sp. nov., Ohtaekwangia reichenbachii sp. nov. from diverse environment.</title>
        <authorList>
            <person name="Octaviana S."/>
        </authorList>
    </citation>
    <scope>NUCLEOTIDE SEQUENCE [LARGE SCALE GENOMIC DNA]</scope>
    <source>
        <strain evidence="6 7">PWU20</strain>
    </source>
</reference>
<evidence type="ECO:0000256" key="4">
    <source>
        <dbReference type="ARBA" id="ARBA00022777"/>
    </source>
</evidence>
<keyword evidence="7" id="KW-1185">Reference proteome</keyword>
<dbReference type="InterPro" id="IPR050351">
    <property type="entry name" value="BphY/WalK/GraS-like"/>
</dbReference>
<dbReference type="Proteomes" id="UP000772618">
    <property type="component" value="Unassembled WGS sequence"/>
</dbReference>
<dbReference type="PROSITE" id="PS50109">
    <property type="entry name" value="HIS_KIN"/>
    <property type="match status" value="1"/>
</dbReference>
<dbReference type="InterPro" id="IPR036890">
    <property type="entry name" value="HATPase_C_sf"/>
</dbReference>
<protein>
    <recommendedName>
        <fullName evidence="2">histidine kinase</fullName>
        <ecNumber evidence="2">2.7.13.3</ecNumber>
    </recommendedName>
</protein>
<dbReference type="Gene3D" id="3.30.565.10">
    <property type="entry name" value="Histidine kinase-like ATPase, C-terminal domain"/>
    <property type="match status" value="1"/>
</dbReference>
<dbReference type="Pfam" id="PF01590">
    <property type="entry name" value="GAF"/>
    <property type="match status" value="1"/>
</dbReference>
<dbReference type="PRINTS" id="PR00344">
    <property type="entry name" value="BCTRLSENSOR"/>
</dbReference>
<dbReference type="SUPFAM" id="SSF55874">
    <property type="entry name" value="ATPase domain of HSP90 chaperone/DNA topoisomerase II/histidine kinase"/>
    <property type="match status" value="1"/>
</dbReference>
<name>A0ABS5VR98_9BACT</name>
<accession>A0ABS5VR98</accession>
<comment type="caution">
    <text evidence="6">The sequence shown here is derived from an EMBL/GenBank/DDBJ whole genome shotgun (WGS) entry which is preliminary data.</text>
</comment>
<dbReference type="InterPro" id="IPR003018">
    <property type="entry name" value="GAF"/>
</dbReference>
<dbReference type="InterPro" id="IPR036097">
    <property type="entry name" value="HisK_dim/P_sf"/>
</dbReference>
<dbReference type="EMBL" id="JAHESD010000014">
    <property type="protein sequence ID" value="MBT1703379.1"/>
    <property type="molecule type" value="Genomic_DNA"/>
</dbReference>
<dbReference type="Gene3D" id="3.30.450.40">
    <property type="match status" value="1"/>
</dbReference>
<proteinExistence type="predicted"/>
<evidence type="ECO:0000256" key="2">
    <source>
        <dbReference type="ARBA" id="ARBA00012438"/>
    </source>
</evidence>
<evidence type="ECO:0000313" key="6">
    <source>
        <dbReference type="EMBL" id="MBT1703379.1"/>
    </source>
</evidence>
<evidence type="ECO:0000256" key="1">
    <source>
        <dbReference type="ARBA" id="ARBA00000085"/>
    </source>
</evidence>
<dbReference type="SUPFAM" id="SSF55781">
    <property type="entry name" value="GAF domain-like"/>
    <property type="match status" value="1"/>
</dbReference>
<keyword evidence="3" id="KW-0808">Transferase</keyword>
<dbReference type="InterPro" id="IPR004358">
    <property type="entry name" value="Sig_transdc_His_kin-like_C"/>
</dbReference>
<evidence type="ECO:0000313" key="7">
    <source>
        <dbReference type="Proteomes" id="UP000772618"/>
    </source>
</evidence>
<feature type="domain" description="Histidine kinase" evidence="5">
    <location>
        <begin position="188"/>
        <end position="414"/>
    </location>
</feature>
<dbReference type="SUPFAM" id="SSF47384">
    <property type="entry name" value="Homodimeric domain of signal transducing histidine kinase"/>
    <property type="match status" value="1"/>
</dbReference>
<dbReference type="InterPro" id="IPR003594">
    <property type="entry name" value="HATPase_dom"/>
</dbReference>
<dbReference type="RefSeq" id="WP_254153344.1">
    <property type="nucleotide sequence ID" value="NZ_JAHESD010000014.1"/>
</dbReference>
<dbReference type="Pfam" id="PF02518">
    <property type="entry name" value="HATPase_c"/>
    <property type="match status" value="1"/>
</dbReference>
<sequence length="417" mass="46941">MSPVTLDTLKADIEKVSRIVVVPTILNIICEVTGMGFAAVARVTEDRWIACSVRDQIQFGLEPGGELKIETTICNEIRHTGQAVIINNVAEDNEFCNHHTPRMYGFKSYISIPIYKKNGDFFGTLCAIDPNPNDLKNEKIIGMFNLFADLISFHLLSVDMMEFSNTAIETLSRQLSNSLEENRQYQFISDHNLQEPLRKMRFLTSALMNAIDLGVTERTKDLAVKINSNAQQFSMMIKDISQFSRLTSENMIFEEVDLNQILTDVCLQLKSQIEAGRAIIDRGVLPVINAAQIHMEQLFFHLISSALRRAHTDTPAVIKISSRYVDKAENELPNEYEVEYVEVSIQDNCKVIEHSQLAKIFDLFSSVNHEHTVDGTGVGLAYCRKLVNAHKGVINARSSPEEGTLFSIILPTGRQLQ</sequence>
<evidence type="ECO:0000259" key="5">
    <source>
        <dbReference type="PROSITE" id="PS50109"/>
    </source>
</evidence>
<dbReference type="PANTHER" id="PTHR42878:SF13">
    <property type="entry name" value="HISTIDINE KINASE"/>
    <property type="match status" value="1"/>
</dbReference>
<gene>
    <name evidence="6" type="ORF">KK060_08820</name>
</gene>
<dbReference type="EC" id="2.7.13.3" evidence="2"/>
<keyword evidence="4" id="KW-0418">Kinase</keyword>
<evidence type="ECO:0000256" key="3">
    <source>
        <dbReference type="ARBA" id="ARBA00022679"/>
    </source>
</evidence>
<dbReference type="InterPro" id="IPR005467">
    <property type="entry name" value="His_kinase_dom"/>
</dbReference>
<dbReference type="InterPro" id="IPR029016">
    <property type="entry name" value="GAF-like_dom_sf"/>
</dbReference>
<dbReference type="PANTHER" id="PTHR42878">
    <property type="entry name" value="TWO-COMPONENT HISTIDINE KINASE"/>
    <property type="match status" value="1"/>
</dbReference>
<dbReference type="SMART" id="SM00387">
    <property type="entry name" value="HATPase_c"/>
    <property type="match status" value="1"/>
</dbReference>
<organism evidence="6 7">
    <name type="scientific">Chryseosolibacter indicus</name>
    <dbReference type="NCBI Taxonomy" id="2782351"/>
    <lineage>
        <taxon>Bacteria</taxon>
        <taxon>Pseudomonadati</taxon>
        <taxon>Bacteroidota</taxon>
        <taxon>Cytophagia</taxon>
        <taxon>Cytophagales</taxon>
        <taxon>Chryseotaleaceae</taxon>
        <taxon>Chryseosolibacter</taxon>
    </lineage>
</organism>